<proteinExistence type="inferred from homology"/>
<reference evidence="4 6" key="1">
    <citation type="submission" date="2023-05" db="EMBL/GenBank/DDBJ databases">
        <title>Metabolic capabilities are highly conserved among human nasal-associated Corynebacterium species in pangenomic analyses.</title>
        <authorList>
            <person name="Tran T.H."/>
            <person name="Roberts A.Q."/>
            <person name="Escapa I.F."/>
            <person name="Gao W."/>
            <person name="Conlan S."/>
            <person name="Kong H."/>
            <person name="Segre J.A."/>
            <person name="Kelly M.S."/>
            <person name="Lemon K.P."/>
        </authorList>
    </citation>
    <scope>NUCLEOTIDE SEQUENCE</scope>
    <source>
        <strain evidence="4">KPL2773</strain>
        <strain evidence="3 6">KPL3772</strain>
    </source>
</reference>
<dbReference type="PANTHER" id="PTHR34297">
    <property type="entry name" value="HYPOTHETICAL CYTOSOLIC PROTEIN-RELATED"/>
    <property type="match status" value="1"/>
</dbReference>
<dbReference type="PANTHER" id="PTHR34297:SF3">
    <property type="entry name" value="ALKALINE SHOCK PROTEIN 23"/>
    <property type="match status" value="1"/>
</dbReference>
<gene>
    <name evidence="3" type="ORF">QPX23_02470</name>
    <name evidence="4" type="ORF">QPX42_04980</name>
</gene>
<dbReference type="InterPro" id="IPR005531">
    <property type="entry name" value="Asp23"/>
</dbReference>
<dbReference type="GeneID" id="42780959"/>
<organism evidence="4 5">
    <name type="scientific">Corynebacterium pseudodiphtheriticum</name>
    <dbReference type="NCBI Taxonomy" id="37637"/>
    <lineage>
        <taxon>Bacteria</taxon>
        <taxon>Bacillati</taxon>
        <taxon>Actinomycetota</taxon>
        <taxon>Actinomycetes</taxon>
        <taxon>Mycobacteriales</taxon>
        <taxon>Corynebacteriaceae</taxon>
        <taxon>Corynebacterium</taxon>
    </lineage>
</organism>
<evidence type="ECO:0000313" key="5">
    <source>
        <dbReference type="Proteomes" id="UP001224412"/>
    </source>
</evidence>
<dbReference type="Pfam" id="PF03780">
    <property type="entry name" value="Asp23"/>
    <property type="match status" value="1"/>
</dbReference>
<sequence length="158" mass="16695">MADQKQNQNQSSDNTPARKVNSNLETEHGTTTIDDGVVGKIAGLATREVSGVAALGSTSQRVMGSIRQTFGSEDVKQGVSVEVEEGTASVEVAITAEYGVAIHELADAIRRNVISAVERMTGLNVSGVDVNVHDVKLPGDEEDENEDEQTAISSGQDR</sequence>
<evidence type="ECO:0000313" key="4">
    <source>
        <dbReference type="EMBL" id="MDK4306908.1"/>
    </source>
</evidence>
<evidence type="ECO:0000256" key="2">
    <source>
        <dbReference type="SAM" id="MobiDB-lite"/>
    </source>
</evidence>
<name>A0AAP4BRF7_9CORY</name>
<dbReference type="Proteomes" id="UP001224412">
    <property type="component" value="Unassembled WGS sequence"/>
</dbReference>
<dbReference type="Proteomes" id="UP001239759">
    <property type="component" value="Unassembled WGS sequence"/>
</dbReference>
<evidence type="ECO:0000313" key="3">
    <source>
        <dbReference type="EMBL" id="MDK4289601.1"/>
    </source>
</evidence>
<accession>A0AAP4BRF7</accession>
<feature type="region of interest" description="Disordered" evidence="2">
    <location>
        <begin position="1"/>
        <end position="31"/>
    </location>
</feature>
<dbReference type="EMBL" id="JASNUQ010000003">
    <property type="protein sequence ID" value="MDK4289601.1"/>
    <property type="molecule type" value="Genomic_DNA"/>
</dbReference>
<feature type="region of interest" description="Disordered" evidence="2">
    <location>
        <begin position="136"/>
        <end position="158"/>
    </location>
</feature>
<dbReference type="RefSeq" id="WP_021352951.1">
    <property type="nucleotide sequence ID" value="NZ_CP051667.1"/>
</dbReference>
<evidence type="ECO:0000313" key="6">
    <source>
        <dbReference type="Proteomes" id="UP001239759"/>
    </source>
</evidence>
<keyword evidence="6" id="KW-1185">Reference proteome</keyword>
<comment type="similarity">
    <text evidence="1">Belongs to the asp23 family.</text>
</comment>
<dbReference type="EMBL" id="JASNVH010000006">
    <property type="protein sequence ID" value="MDK4306908.1"/>
    <property type="molecule type" value="Genomic_DNA"/>
</dbReference>
<protein>
    <submittedName>
        <fullName evidence="4">Asp23/Gls24 family envelope stress response protein</fullName>
    </submittedName>
</protein>
<feature type="compositionally biased region" description="Acidic residues" evidence="2">
    <location>
        <begin position="140"/>
        <end position="149"/>
    </location>
</feature>
<dbReference type="AlphaFoldDB" id="A0AAP4BRF7"/>
<feature type="compositionally biased region" description="Polar residues" evidence="2">
    <location>
        <begin position="20"/>
        <end position="31"/>
    </location>
</feature>
<feature type="compositionally biased region" description="Low complexity" evidence="2">
    <location>
        <begin position="1"/>
        <end position="14"/>
    </location>
</feature>
<comment type="caution">
    <text evidence="4">The sequence shown here is derived from an EMBL/GenBank/DDBJ whole genome shotgun (WGS) entry which is preliminary data.</text>
</comment>
<evidence type="ECO:0000256" key="1">
    <source>
        <dbReference type="ARBA" id="ARBA00005721"/>
    </source>
</evidence>